<dbReference type="SUPFAM" id="SSF55008">
    <property type="entry name" value="HMA, heavy metal-associated domain"/>
    <property type="match status" value="1"/>
</dbReference>
<evidence type="ECO:0000259" key="1">
    <source>
        <dbReference type="PROSITE" id="PS50846"/>
    </source>
</evidence>
<comment type="caution">
    <text evidence="2">The sequence shown here is derived from an EMBL/GenBank/DDBJ whole genome shotgun (WGS) entry which is preliminary data.</text>
</comment>
<dbReference type="Proteomes" id="UP001500420">
    <property type="component" value="Unassembled WGS sequence"/>
</dbReference>
<dbReference type="RefSeq" id="WP_343773646.1">
    <property type="nucleotide sequence ID" value="NZ_BAAADV010000003.1"/>
</dbReference>
<proteinExistence type="predicted"/>
<dbReference type="InterPro" id="IPR036163">
    <property type="entry name" value="HMA_dom_sf"/>
</dbReference>
<name>A0AAV3T8U4_9EURY</name>
<dbReference type="EMBL" id="BAAADV010000003">
    <property type="protein sequence ID" value="GAA0671773.1"/>
    <property type="molecule type" value="Genomic_DNA"/>
</dbReference>
<evidence type="ECO:0000313" key="2">
    <source>
        <dbReference type="EMBL" id="GAA0671773.1"/>
    </source>
</evidence>
<keyword evidence="3" id="KW-1185">Reference proteome</keyword>
<reference evidence="2 3" key="1">
    <citation type="journal article" date="2019" name="Int. J. Syst. Evol. Microbiol.">
        <title>The Global Catalogue of Microorganisms (GCM) 10K type strain sequencing project: providing services to taxonomists for standard genome sequencing and annotation.</title>
        <authorList>
            <consortium name="The Broad Institute Genomics Platform"/>
            <consortium name="The Broad Institute Genome Sequencing Center for Infectious Disease"/>
            <person name="Wu L."/>
            <person name="Ma J."/>
        </authorList>
    </citation>
    <scope>NUCLEOTIDE SEQUENCE [LARGE SCALE GENOMIC DNA]</scope>
    <source>
        <strain evidence="2 3">JCM 16328</strain>
    </source>
</reference>
<gene>
    <name evidence="2" type="primary">copZ</name>
    <name evidence="2" type="ORF">GCM10009020_17870</name>
</gene>
<dbReference type="PROSITE" id="PS50846">
    <property type="entry name" value="HMA_2"/>
    <property type="match status" value="1"/>
</dbReference>
<dbReference type="CDD" id="cd00371">
    <property type="entry name" value="HMA"/>
    <property type="match status" value="1"/>
</dbReference>
<dbReference type="InterPro" id="IPR006121">
    <property type="entry name" value="HMA_dom"/>
</dbReference>
<dbReference type="Gene3D" id="3.30.70.100">
    <property type="match status" value="1"/>
</dbReference>
<evidence type="ECO:0000313" key="3">
    <source>
        <dbReference type="Proteomes" id="UP001500420"/>
    </source>
</evidence>
<organism evidence="2 3">
    <name type="scientific">Natronoarchaeum mannanilyticum</name>
    <dbReference type="NCBI Taxonomy" id="926360"/>
    <lineage>
        <taxon>Archaea</taxon>
        <taxon>Methanobacteriati</taxon>
        <taxon>Methanobacteriota</taxon>
        <taxon>Stenosarchaea group</taxon>
        <taxon>Halobacteria</taxon>
        <taxon>Halobacteriales</taxon>
        <taxon>Natronoarchaeaceae</taxon>
    </lineage>
</organism>
<dbReference type="Pfam" id="PF00403">
    <property type="entry name" value="HMA"/>
    <property type="match status" value="1"/>
</dbReference>
<dbReference type="AlphaFoldDB" id="A0AAV3T8U4"/>
<protein>
    <submittedName>
        <fullName evidence="2">Copper chaperone CopZ</fullName>
    </submittedName>
</protein>
<dbReference type="GO" id="GO:0046872">
    <property type="term" value="F:metal ion binding"/>
    <property type="evidence" value="ECO:0007669"/>
    <property type="project" value="InterPro"/>
</dbReference>
<sequence length="69" mass="7177">MEQLSFDVEGMSCSGCEGNVSDALDDLQGVKSVNADHEGGNVSVTYEEKKTDAAEMSDAIEGAGYEVVG</sequence>
<feature type="domain" description="HMA" evidence="1">
    <location>
        <begin position="2"/>
        <end position="68"/>
    </location>
</feature>
<accession>A0AAV3T8U4</accession>